<name>A0A0F9L598_9ZZZZ</name>
<dbReference type="AlphaFoldDB" id="A0A0F9L598"/>
<proteinExistence type="predicted"/>
<sequence>MWHKGTGKIVYNPWRGALKKKRNWWCVVEVDTEITRYYRWWIERRYHVKGLCKPSWDAHISIIRGEKPRADLMHLWKKYDGQIVEFEYKQHPRQSGDTTGGDRPDNFWFVEVKAPQLIDIRKEFKLPYDWSLHLTVGRTWY</sequence>
<dbReference type="EMBL" id="LAZR01006910">
    <property type="protein sequence ID" value="KKM88813.1"/>
    <property type="molecule type" value="Genomic_DNA"/>
</dbReference>
<comment type="caution">
    <text evidence="1">The sequence shown here is derived from an EMBL/GenBank/DDBJ whole genome shotgun (WGS) entry which is preliminary data.</text>
</comment>
<reference evidence="1" key="1">
    <citation type="journal article" date="2015" name="Nature">
        <title>Complex archaea that bridge the gap between prokaryotes and eukaryotes.</title>
        <authorList>
            <person name="Spang A."/>
            <person name="Saw J.H."/>
            <person name="Jorgensen S.L."/>
            <person name="Zaremba-Niedzwiedzka K."/>
            <person name="Martijn J."/>
            <person name="Lind A.E."/>
            <person name="van Eijk R."/>
            <person name="Schleper C."/>
            <person name="Guy L."/>
            <person name="Ettema T.J."/>
        </authorList>
    </citation>
    <scope>NUCLEOTIDE SEQUENCE</scope>
</reference>
<accession>A0A0F9L598</accession>
<protein>
    <submittedName>
        <fullName evidence="1">Uncharacterized protein</fullName>
    </submittedName>
</protein>
<evidence type="ECO:0000313" key="1">
    <source>
        <dbReference type="EMBL" id="KKM88813.1"/>
    </source>
</evidence>
<gene>
    <name evidence="1" type="ORF">LCGC14_1254940</name>
</gene>
<organism evidence="1">
    <name type="scientific">marine sediment metagenome</name>
    <dbReference type="NCBI Taxonomy" id="412755"/>
    <lineage>
        <taxon>unclassified sequences</taxon>
        <taxon>metagenomes</taxon>
        <taxon>ecological metagenomes</taxon>
    </lineage>
</organism>